<dbReference type="GO" id="GO:0004519">
    <property type="term" value="F:endonuclease activity"/>
    <property type="evidence" value="ECO:0007669"/>
    <property type="project" value="UniProtKB-KW"/>
</dbReference>
<keyword evidence="3" id="KW-1185">Reference proteome</keyword>
<organism evidence="2 3">
    <name type="scientific">Desulfofervidus auxilii</name>
    <dbReference type="NCBI Taxonomy" id="1621989"/>
    <lineage>
        <taxon>Bacteria</taxon>
        <taxon>Pseudomonadati</taxon>
        <taxon>Thermodesulfobacteriota</taxon>
        <taxon>Candidatus Desulfofervidia</taxon>
        <taxon>Candidatus Desulfofervidales</taxon>
        <taxon>Candidatus Desulfofervidaceae</taxon>
        <taxon>Candidatus Desulfofervidus</taxon>
    </lineage>
</organism>
<proteinExistence type="predicted"/>
<dbReference type="InterPro" id="IPR025745">
    <property type="entry name" value="Mrr-like_N_dom"/>
</dbReference>
<reference evidence="2 3" key="1">
    <citation type="submission" date="2015-10" db="EMBL/GenBank/DDBJ databases">
        <title>Candidatus Desulfofervidus auxilii, a hydrogenotrophic sulfate-reducing bacterium involved in the thermophilic anaerobic oxidation of methane.</title>
        <authorList>
            <person name="Krukenberg V."/>
            <person name="Richter M."/>
            <person name="Wegener G."/>
        </authorList>
    </citation>
    <scope>NUCLEOTIDE SEQUENCE [LARGE SCALE GENOMIC DNA]</scope>
    <source>
        <strain evidence="2 3">HS1</strain>
    </source>
</reference>
<keyword evidence="2" id="KW-0255">Endonuclease</keyword>
<gene>
    <name evidence="2" type="ORF">HS1_002207</name>
</gene>
<sequence>MAIPDYQTCMLPLLKFLGDQHEYSLRETIDHLAAHFKLTEDELKQLLPSGQQVIFDNCVAWA</sequence>
<dbReference type="AlphaFoldDB" id="A0A7U4QMC5"/>
<accession>A0A7U4QMC5</accession>
<protein>
    <submittedName>
        <fullName evidence="2">Restriction endonuclease</fullName>
    </submittedName>
</protein>
<dbReference type="Proteomes" id="UP000070560">
    <property type="component" value="Chromosome"/>
</dbReference>
<keyword evidence="2" id="KW-0540">Nuclease</keyword>
<evidence type="ECO:0000259" key="1">
    <source>
        <dbReference type="Pfam" id="PF14338"/>
    </source>
</evidence>
<dbReference type="Pfam" id="PF14338">
    <property type="entry name" value="Mrr_N"/>
    <property type="match status" value="1"/>
</dbReference>
<dbReference type="EMBL" id="CP013015">
    <property type="protein sequence ID" value="AMM41993.1"/>
    <property type="molecule type" value="Genomic_DNA"/>
</dbReference>
<dbReference type="KEGG" id="daw:HS1_002207"/>
<evidence type="ECO:0000313" key="3">
    <source>
        <dbReference type="Proteomes" id="UP000070560"/>
    </source>
</evidence>
<keyword evidence="2" id="KW-0378">Hydrolase</keyword>
<dbReference type="OrthoDB" id="9781481at2"/>
<evidence type="ECO:0000313" key="2">
    <source>
        <dbReference type="EMBL" id="AMM41993.1"/>
    </source>
</evidence>
<feature type="domain" description="Restriction system protein Mrr-like N-terminal" evidence="1">
    <location>
        <begin position="6"/>
        <end position="62"/>
    </location>
</feature>
<dbReference type="RefSeq" id="WP_066065394.1">
    <property type="nucleotide sequence ID" value="NZ_CP013015.1"/>
</dbReference>
<name>A0A7U4QMC5_DESA2</name>